<sequence length="94" mass="10300">MFKARICGWIGLLPLFMLSLPVQAELRCVANTVDIEPFFSAATAEDKQQVEQAINSSVNLVPFGLSASDWKVHRGDLVVEGNIESNQKLIVLGN</sequence>
<feature type="chain" id="PRO_5016845194" evidence="1">
    <location>
        <begin position="25"/>
        <end position="94"/>
    </location>
</feature>
<evidence type="ECO:0000313" key="2">
    <source>
        <dbReference type="EMBL" id="STK86585.1"/>
    </source>
</evidence>
<dbReference type="AlphaFoldDB" id="A0A376ZYE2"/>
<keyword evidence="1" id="KW-0732">Signal</keyword>
<proteinExistence type="predicted"/>
<accession>A0A376ZYE2</accession>
<name>A0A376ZYE2_ECOLX</name>
<gene>
    <name evidence="2" type="primary">ydbD_1</name>
    <name evidence="2" type="ORF">NCTC8179_03417</name>
</gene>
<protein>
    <submittedName>
        <fullName evidence="2">Protein involved in detoxification of methylglyoxal</fullName>
    </submittedName>
</protein>
<feature type="signal peptide" evidence="1">
    <location>
        <begin position="1"/>
        <end position="24"/>
    </location>
</feature>
<dbReference type="Proteomes" id="UP000255543">
    <property type="component" value="Unassembled WGS sequence"/>
</dbReference>
<dbReference type="EMBL" id="UGEB01000001">
    <property type="protein sequence ID" value="STK86585.1"/>
    <property type="molecule type" value="Genomic_DNA"/>
</dbReference>
<organism evidence="2 3">
    <name type="scientific">Escherichia coli</name>
    <dbReference type="NCBI Taxonomy" id="562"/>
    <lineage>
        <taxon>Bacteria</taxon>
        <taxon>Pseudomonadati</taxon>
        <taxon>Pseudomonadota</taxon>
        <taxon>Gammaproteobacteria</taxon>
        <taxon>Enterobacterales</taxon>
        <taxon>Enterobacteriaceae</taxon>
        <taxon>Escherichia</taxon>
    </lineage>
</organism>
<evidence type="ECO:0000313" key="3">
    <source>
        <dbReference type="Proteomes" id="UP000255543"/>
    </source>
</evidence>
<evidence type="ECO:0000256" key="1">
    <source>
        <dbReference type="SAM" id="SignalP"/>
    </source>
</evidence>
<reference evidence="2 3" key="1">
    <citation type="submission" date="2018-06" db="EMBL/GenBank/DDBJ databases">
        <authorList>
            <consortium name="Pathogen Informatics"/>
            <person name="Doyle S."/>
        </authorList>
    </citation>
    <scope>NUCLEOTIDE SEQUENCE [LARGE SCALE GENOMIC DNA]</scope>
    <source>
        <strain evidence="2 3">NCTC8179</strain>
    </source>
</reference>